<protein>
    <recommendedName>
        <fullName evidence="3">CPXCG motif-containing cysteine-rich protein</fullName>
    </recommendedName>
</protein>
<gene>
    <name evidence="1" type="ORF">GTH32_17290</name>
</gene>
<evidence type="ECO:0008006" key="3">
    <source>
        <dbReference type="Google" id="ProtNLM"/>
    </source>
</evidence>
<comment type="caution">
    <text evidence="1">The sequence shown here is derived from an EMBL/GenBank/DDBJ whole genome shotgun (WGS) entry which is preliminary data.</text>
</comment>
<evidence type="ECO:0000313" key="2">
    <source>
        <dbReference type="Proteomes" id="UP000470213"/>
    </source>
</evidence>
<organism evidence="1 2">
    <name type="scientific">Alteromonas profundi</name>
    <dbReference type="NCBI Taxonomy" id="2696062"/>
    <lineage>
        <taxon>Bacteria</taxon>
        <taxon>Pseudomonadati</taxon>
        <taxon>Pseudomonadota</taxon>
        <taxon>Gammaproteobacteria</taxon>
        <taxon>Alteromonadales</taxon>
        <taxon>Alteromonadaceae</taxon>
        <taxon>Alteromonas/Salinimonas group</taxon>
        <taxon>Alteromonas</taxon>
    </lineage>
</organism>
<dbReference type="Proteomes" id="UP000470213">
    <property type="component" value="Unassembled WGS sequence"/>
</dbReference>
<dbReference type="EMBL" id="JAAAWN010000032">
    <property type="protein sequence ID" value="NDV92925.1"/>
    <property type="molecule type" value="Genomic_DNA"/>
</dbReference>
<sequence>MNKHDSLEYLCPHCGIVNTFPLHALRDMYQEQVETCKCCGKNLSLTAADGIAGQINLVIGELDQDIQAK</sequence>
<proteinExistence type="predicted"/>
<dbReference type="RefSeq" id="WP_163088114.1">
    <property type="nucleotide sequence ID" value="NZ_JAAAWN010000032.1"/>
</dbReference>
<name>A0A7X5RMW2_9ALTE</name>
<evidence type="ECO:0000313" key="1">
    <source>
        <dbReference type="EMBL" id="NDV92925.1"/>
    </source>
</evidence>
<accession>A0A7X5RMW2</accession>
<keyword evidence="2" id="KW-1185">Reference proteome</keyword>
<reference evidence="1 2" key="1">
    <citation type="submission" date="2020-01" db="EMBL/GenBank/DDBJ databases">
        <authorList>
            <person name="Chen J."/>
            <person name="Zhu S."/>
            <person name="Yang J."/>
        </authorList>
    </citation>
    <scope>NUCLEOTIDE SEQUENCE [LARGE SCALE GENOMIC DNA]</scope>
    <source>
        <strain evidence="1 2">345S023</strain>
    </source>
</reference>
<dbReference type="AlphaFoldDB" id="A0A7X5RMW2"/>